<name>A0A4C1U4H9_EUMVA</name>
<keyword evidence="3" id="KW-1185">Reference proteome</keyword>
<feature type="compositionally biased region" description="Low complexity" evidence="1">
    <location>
        <begin position="100"/>
        <end position="109"/>
    </location>
</feature>
<reference evidence="2 3" key="1">
    <citation type="journal article" date="2019" name="Commun. Biol.">
        <title>The bagworm genome reveals a unique fibroin gene that provides high tensile strength.</title>
        <authorList>
            <person name="Kono N."/>
            <person name="Nakamura H."/>
            <person name="Ohtoshi R."/>
            <person name="Tomita M."/>
            <person name="Numata K."/>
            <person name="Arakawa K."/>
        </authorList>
    </citation>
    <scope>NUCLEOTIDE SEQUENCE [LARGE SCALE GENOMIC DNA]</scope>
</reference>
<accession>A0A4C1U4H9</accession>
<feature type="compositionally biased region" description="Pro residues" evidence="1">
    <location>
        <begin position="88"/>
        <end position="99"/>
    </location>
</feature>
<dbReference type="OrthoDB" id="6379801at2759"/>
<dbReference type="AlphaFoldDB" id="A0A4C1U4H9"/>
<evidence type="ECO:0000313" key="2">
    <source>
        <dbReference type="EMBL" id="GBP21150.1"/>
    </source>
</evidence>
<gene>
    <name evidence="2" type="primary">ORF1</name>
    <name evidence="2" type="ORF">EVAR_11181_1</name>
</gene>
<sequence length="298" mass="32335">MPGITIEGWRGREGPPQCYRCQTLGYSSVNYHRPQRCVRCVEGHIAADCTRPRDQGPTCANCQGPHPLTGGARFFERWHVSEGAKSLPPLPLSQIPPPHRTSISTTTSRSDGESGSPQWRPDDRPAHLSSSIDIDIGGTGPTNDRTPTYRHYKTSVGRGGTHGGGKTKKKAEEGTISTPAPPPEQFTGPPRVQSSRAASEAAVQANAHSRGRSAMVPPPPIARPRGEPQREMPLTILTSKQQPALPINQISQSLIRTDPNTWLLEQLTEILRTIMAGQDPIQTVLQALLHIPGAHRLA</sequence>
<organism evidence="2 3">
    <name type="scientific">Eumeta variegata</name>
    <name type="common">Bagworm moth</name>
    <name type="synonym">Eumeta japonica</name>
    <dbReference type="NCBI Taxonomy" id="151549"/>
    <lineage>
        <taxon>Eukaryota</taxon>
        <taxon>Metazoa</taxon>
        <taxon>Ecdysozoa</taxon>
        <taxon>Arthropoda</taxon>
        <taxon>Hexapoda</taxon>
        <taxon>Insecta</taxon>
        <taxon>Pterygota</taxon>
        <taxon>Neoptera</taxon>
        <taxon>Endopterygota</taxon>
        <taxon>Lepidoptera</taxon>
        <taxon>Glossata</taxon>
        <taxon>Ditrysia</taxon>
        <taxon>Tineoidea</taxon>
        <taxon>Psychidae</taxon>
        <taxon>Oiketicinae</taxon>
        <taxon>Eumeta</taxon>
    </lineage>
</organism>
<feature type="region of interest" description="Disordered" evidence="1">
    <location>
        <begin position="85"/>
        <end position="228"/>
    </location>
</feature>
<protein>
    <submittedName>
        <fullName evidence="2">Nucleic-acid-binding protein from transposon X-element</fullName>
    </submittedName>
</protein>
<dbReference type="EMBL" id="BGZK01000125">
    <property type="protein sequence ID" value="GBP21150.1"/>
    <property type="molecule type" value="Genomic_DNA"/>
</dbReference>
<evidence type="ECO:0000313" key="3">
    <source>
        <dbReference type="Proteomes" id="UP000299102"/>
    </source>
</evidence>
<comment type="caution">
    <text evidence="2">The sequence shown here is derived from an EMBL/GenBank/DDBJ whole genome shotgun (WGS) entry which is preliminary data.</text>
</comment>
<proteinExistence type="predicted"/>
<evidence type="ECO:0000256" key="1">
    <source>
        <dbReference type="SAM" id="MobiDB-lite"/>
    </source>
</evidence>
<dbReference type="Proteomes" id="UP000299102">
    <property type="component" value="Unassembled WGS sequence"/>
</dbReference>